<dbReference type="Proteomes" id="UP000215214">
    <property type="component" value="Chromosome TJEJU"/>
</dbReference>
<name>A0A238UBK7_9FLAO</name>
<evidence type="ECO:0000313" key="1">
    <source>
        <dbReference type="EMBL" id="SNR15800.1"/>
    </source>
</evidence>
<reference evidence="1 2" key="1">
    <citation type="submission" date="2017-07" db="EMBL/GenBank/DDBJ databases">
        <authorList>
            <person name="Sun Z.S."/>
            <person name="Albrecht U."/>
            <person name="Echele G."/>
            <person name="Lee C.C."/>
        </authorList>
    </citation>
    <scope>NUCLEOTIDE SEQUENCE [LARGE SCALE GENOMIC DNA]</scope>
    <source>
        <strain evidence="2">type strain: KCTC 22618</strain>
    </source>
</reference>
<sequence>MAKTFELTGVTSKKIVLEKPHNPAAMILYNVSPSAKVKVTITRNNTHTITLIPDLTVATLKESQAKMETLSYKTNHSVPLPFNPKTYEISDMPTTTANEVKKALTSVEILLAIGGEVLLNEGDKLTVTLSNLQKHDDSHVTFLGGYQIAQNEYSYKELTWKKEDEEIALELTDAHYLIMAKPALADKYEFIVPNQKITMYTRDLLANQSTHFGIVAYDQQDGAIFGTNSCVVLDVRSINSVHVTKENRTADIKYYTVNPTA</sequence>
<organism evidence="1 2">
    <name type="scientific">Tenacibaculum jejuense</name>
    <dbReference type="NCBI Taxonomy" id="584609"/>
    <lineage>
        <taxon>Bacteria</taxon>
        <taxon>Pseudomonadati</taxon>
        <taxon>Bacteroidota</taxon>
        <taxon>Flavobacteriia</taxon>
        <taxon>Flavobacteriales</taxon>
        <taxon>Flavobacteriaceae</taxon>
        <taxon>Tenacibaculum</taxon>
    </lineage>
</organism>
<evidence type="ECO:0000313" key="2">
    <source>
        <dbReference type="Proteomes" id="UP000215214"/>
    </source>
</evidence>
<proteinExistence type="predicted"/>
<protein>
    <submittedName>
        <fullName evidence="1">Uncharacterized protein</fullName>
    </submittedName>
</protein>
<dbReference type="AlphaFoldDB" id="A0A238UBK7"/>
<dbReference type="KEGG" id="tje:TJEJU_2100"/>
<gene>
    <name evidence="1" type="ORF">TJEJU_2100</name>
</gene>
<dbReference type="EMBL" id="LT899436">
    <property type="protein sequence ID" value="SNR15800.1"/>
    <property type="molecule type" value="Genomic_DNA"/>
</dbReference>
<keyword evidence="2" id="KW-1185">Reference proteome</keyword>
<accession>A0A238UBK7</accession>
<dbReference type="RefSeq" id="WP_095071851.1">
    <property type="nucleotide sequence ID" value="NZ_LT899436.1"/>
</dbReference>